<dbReference type="SMART" id="SM00369">
    <property type="entry name" value="LRR_TYP"/>
    <property type="match status" value="4"/>
</dbReference>
<dbReference type="EMBL" id="SLWK01000011">
    <property type="protein sequence ID" value="TCO06890.1"/>
    <property type="molecule type" value="Genomic_DNA"/>
</dbReference>
<keyword evidence="3" id="KW-0472">Membrane</keyword>
<keyword evidence="2" id="KW-0677">Repeat</keyword>
<dbReference type="PANTHER" id="PTHR46652">
    <property type="entry name" value="LEUCINE-RICH REPEAT AND IQ DOMAIN-CONTAINING PROTEIN 1-RELATED"/>
    <property type="match status" value="1"/>
</dbReference>
<dbReference type="Pfam" id="PF08757">
    <property type="entry name" value="CotH"/>
    <property type="match status" value="1"/>
</dbReference>
<keyword evidence="5" id="KW-1185">Reference proteome</keyword>
<dbReference type="Pfam" id="PF12799">
    <property type="entry name" value="LRR_4"/>
    <property type="match status" value="1"/>
</dbReference>
<dbReference type="Proteomes" id="UP000295221">
    <property type="component" value="Unassembled WGS sequence"/>
</dbReference>
<dbReference type="RefSeq" id="WP_132434486.1">
    <property type="nucleotide sequence ID" value="NZ_SLWK01000011.1"/>
</dbReference>
<dbReference type="PANTHER" id="PTHR46652:SF3">
    <property type="entry name" value="LEUCINE-RICH REPEAT-CONTAINING PROTEIN 9"/>
    <property type="match status" value="1"/>
</dbReference>
<feature type="transmembrane region" description="Helical" evidence="3">
    <location>
        <begin position="12"/>
        <end position="31"/>
    </location>
</feature>
<dbReference type="InterPro" id="IPR025875">
    <property type="entry name" value="Leu-rich_rpt_4"/>
</dbReference>
<evidence type="ECO:0000256" key="2">
    <source>
        <dbReference type="ARBA" id="ARBA00022737"/>
    </source>
</evidence>
<dbReference type="PROSITE" id="PS51450">
    <property type="entry name" value="LRR"/>
    <property type="match status" value="4"/>
</dbReference>
<dbReference type="Gene3D" id="3.80.10.10">
    <property type="entry name" value="Ribonuclease Inhibitor"/>
    <property type="match status" value="2"/>
</dbReference>
<keyword evidence="3" id="KW-0812">Transmembrane</keyword>
<dbReference type="InterPro" id="IPR050836">
    <property type="entry name" value="SDS22/Internalin_LRR"/>
</dbReference>
<protein>
    <submittedName>
        <fullName evidence="4">Leucine rich repeat (LRR) protein</fullName>
    </submittedName>
</protein>
<sequence length="987" mass="114136">MQDKSLTFKKIFAAIGSVLLLFIILIFATRYNPIIEFDNNELEAVIRKKINRPEGLIYRTSLLSIIELDASNSNLKNLRGVEHLRRLTNLNLEYNSVSDLSQLSQLRMLTALNLRNNEISCLVTIGFEELKDLNLRRLELGNSPNTSGKLNANAITDISVLASFTSLERLGLNNNLISDIAPLRQLTNLKHLNLRENNVKSISALEFLSNLESLNLHSNINIETLEPLSNITNLKTLILRNVPVGNDIRYLRKLTNLTRLNIRNCNISETTVLAELMSQGALQDDWDKGIKASLDIRDNVMPEMDFDPYAPIRRYWNTIFYARRGVLPMAVSSLEPPEFSHKGGFFSEEFNLILSHPDPEVSIYYTLDGSIPDPNNLDGTTYKYRNSYPWYPWHSFGEIKTEKFITNKYSNPIKILDRSNNSDKITQISSTIHHDPKVFPGYIPETPTKKSIVIRAVAISNHQIPSKIATHTYFINNKKESDLLTISISAQESDLFDYHYGIYVAGIDYSNWRKENLPGNRWMWHGNYHRRGNSWEIPANIEFFDPIHEIAVINQYAGLRIHGGSSRAAPLKSFRLYSDIEYYKTEGFNYQFFEGVKDCNFKRLILRNSGYDRIWFKDAAIQKIISSLNFDTQGSRPSKLYINGEYWGIINIRERYDKYYLSRTYNIDPEKIDLLTGNATVKEGSANHYLDMIDFIKNNDLSISKNYNEVKNLMDLDNYRDYIIANIYIQNIDWPQSNIDYWRVNKVSDSIPSNNYSDGRWRWMVFDTDNGFGVYSLGILSDSVSYTHNTLAYATRPNNWSTLISKNLLNNPDFRTDFIIRFTDLLNSVFTPKFVSETILEMKSLYEPEIQDHIKRWNAPNDIDAWNENIDMLIKFANERPSFQRAHIMEHFDIEKEINVNINVCCSKKGFISINTIDIHPSTPGISENPYPWNGVYFSEIPITITAIPEPGYKFHKWKEIDSNQRELKITPNDDIELTAIFIRAEN</sequence>
<dbReference type="InterPro" id="IPR032675">
    <property type="entry name" value="LRR_dom_sf"/>
</dbReference>
<gene>
    <name evidence="4" type="ORF">EV194_1116</name>
</gene>
<proteinExistence type="predicted"/>
<dbReference type="InterPro" id="IPR001611">
    <property type="entry name" value="Leu-rich_rpt"/>
</dbReference>
<dbReference type="OrthoDB" id="9806464at2"/>
<keyword evidence="3" id="KW-1133">Transmembrane helix</keyword>
<keyword evidence="1" id="KW-0433">Leucine-rich repeat</keyword>
<comment type="caution">
    <text evidence="4">The sequence shown here is derived from an EMBL/GenBank/DDBJ whole genome shotgun (WGS) entry which is preliminary data.</text>
</comment>
<dbReference type="InterPro" id="IPR003591">
    <property type="entry name" value="Leu-rich_rpt_typical-subtyp"/>
</dbReference>
<dbReference type="AlphaFoldDB" id="A0A4R2GFU7"/>
<evidence type="ECO:0000313" key="4">
    <source>
        <dbReference type="EMBL" id="TCO06890.1"/>
    </source>
</evidence>
<evidence type="ECO:0000256" key="1">
    <source>
        <dbReference type="ARBA" id="ARBA00022614"/>
    </source>
</evidence>
<dbReference type="InterPro" id="IPR014867">
    <property type="entry name" value="Spore_coat_CotH_CotH2/3/7"/>
</dbReference>
<dbReference type="SUPFAM" id="SSF52058">
    <property type="entry name" value="L domain-like"/>
    <property type="match status" value="1"/>
</dbReference>
<organism evidence="4 5">
    <name type="scientific">Natronoflexus pectinivorans</name>
    <dbReference type="NCBI Taxonomy" id="682526"/>
    <lineage>
        <taxon>Bacteria</taxon>
        <taxon>Pseudomonadati</taxon>
        <taxon>Bacteroidota</taxon>
        <taxon>Bacteroidia</taxon>
        <taxon>Marinilabiliales</taxon>
        <taxon>Marinilabiliaceae</taxon>
        <taxon>Natronoflexus</taxon>
    </lineage>
</organism>
<accession>A0A4R2GFU7</accession>
<reference evidence="4 5" key="1">
    <citation type="submission" date="2019-03" db="EMBL/GenBank/DDBJ databases">
        <title>Genomic Encyclopedia of Type Strains, Phase IV (KMG-IV): sequencing the most valuable type-strain genomes for metagenomic binning, comparative biology and taxonomic classification.</title>
        <authorList>
            <person name="Goeker M."/>
        </authorList>
    </citation>
    <scope>NUCLEOTIDE SEQUENCE [LARGE SCALE GENOMIC DNA]</scope>
    <source>
        <strain evidence="4 5">DSM 24179</strain>
    </source>
</reference>
<evidence type="ECO:0000256" key="3">
    <source>
        <dbReference type="SAM" id="Phobius"/>
    </source>
</evidence>
<name>A0A4R2GFU7_9BACT</name>
<evidence type="ECO:0000313" key="5">
    <source>
        <dbReference type="Proteomes" id="UP000295221"/>
    </source>
</evidence>